<dbReference type="GO" id="GO:0005524">
    <property type="term" value="F:ATP binding"/>
    <property type="evidence" value="ECO:0007669"/>
    <property type="project" value="UniProtKB-KW"/>
</dbReference>
<evidence type="ECO:0000259" key="14">
    <source>
        <dbReference type="PROSITE" id="PS50109"/>
    </source>
</evidence>
<sequence>MFSTTLIALLKASMDNQQKVDALLNLANKSQESKKGKLKIFLGYAPGVGKSYAMLNNARALQKDNKDVVVGLLVSHGRADTQALLEGLEMMPLKKVTYRGKVFEELDIDAIKARKPDIVIIDELPHSNLPTSRNKKRYIDIEELLDEGISVYTAINIQHIASLSYEVTQLTQANVNEIVPNDFIQSADELVVVDVSPEELIKRLKQGKVYKSDAINRALERYFQYTNLTILRDYTFRMAANHVGQDIQQYRKLYQNGSAIPTSPYVLVCCGYDEATPSLLRKGKLLATTLNARLIAIFVQKPNKVTKTRLNFAVIRRYKMLANSLGYNIEHILGDRISDTILEYAKSIGATDLVIAKSIRPKWKDRFFGSLVYDVVRNNNTGMQIHIVSINKKECKAEEPPRHKKINIKELVLDTIKSVSITAISGVFIFFSLNIAGLVSQTLCFLLVLAACAYRYGLIPSILSSLVGLFLYVYLYLEPNFVFHISSLAGIITFALFMAIVIFSSHVILRTKRAFTLLKERENNISVLYRFTKIFNEKSLDKDLRPIFLNALEEYFKCDFVFLSVSNGELESSAFPQHPNFNQKELAAAKWSFKYKDSCGKGTNTFAGLDWAVEPLVIESRVLGVIAVYLSSEEAVERIVTDSVILNSMLSHISHLLLKRSLEREEKKSLVLDEQRRLQKSMLSSVSHDLKTPLASIMGALSSVKSFKESFTQEQQDEMIDLALTESKRLDNYIDNIIQMLKVDSGKLSLSIRDVDSNDFLAEIEQVCKRVYSKQKFKFIVPRESFKIQLDPILFQQVILNLIDNAVKFTAAFDKEVIVSLVRKGNEACLFEVKDQGIGLKEVDMEKIFTIFHRIEKRDSYTHGNGLGLAICKGIVTAHNGKIRVYSDGEGKGSVFKVTLPLQLNLNNK</sequence>
<comment type="caution">
    <text evidence="15">The sequence shown here is derived from an EMBL/GenBank/DDBJ whole genome shotgun (WGS) entry which is preliminary data.</text>
</comment>
<dbReference type="InterPro" id="IPR003594">
    <property type="entry name" value="HATPase_dom"/>
</dbReference>
<feature type="transmembrane region" description="Helical" evidence="13">
    <location>
        <begin position="456"/>
        <end position="475"/>
    </location>
</feature>
<evidence type="ECO:0000256" key="5">
    <source>
        <dbReference type="ARBA" id="ARBA00022679"/>
    </source>
</evidence>
<reference evidence="15 16" key="1">
    <citation type="journal article" date="2024" name="Dis. Aquat. Organ.">
        <title>Francisella sciaenopsi sp. nov. isolated from diseased red drum Sciaenops ocellatus in Florida, USA.</title>
        <authorList>
            <person name="Kawahara M."/>
            <person name="Cody T.T."/>
            <person name="Yanong R.P.E."/>
            <person name="Henderson E."/>
            <person name="Yazdi Z."/>
            <person name="Soto E."/>
        </authorList>
    </citation>
    <scope>NUCLEOTIDE SEQUENCE [LARGE SCALE GENOMIC DNA]</scope>
    <source>
        <strain evidence="15 16">R22-20-7</strain>
    </source>
</reference>
<dbReference type="CDD" id="cd00082">
    <property type="entry name" value="HisKA"/>
    <property type="match status" value="1"/>
</dbReference>
<dbReference type="PROSITE" id="PS50109">
    <property type="entry name" value="HIS_KIN"/>
    <property type="match status" value="1"/>
</dbReference>
<evidence type="ECO:0000256" key="10">
    <source>
        <dbReference type="ARBA" id="ARBA00022989"/>
    </source>
</evidence>
<dbReference type="Pfam" id="PF13493">
    <property type="entry name" value="DUF4118"/>
    <property type="match status" value="1"/>
</dbReference>
<evidence type="ECO:0000313" key="15">
    <source>
        <dbReference type="EMBL" id="GMN89036.1"/>
    </source>
</evidence>
<comment type="subcellular location">
    <subcellularLocation>
        <location evidence="2">Membrane</location>
        <topology evidence="2">Multi-pass membrane protein</topology>
    </subcellularLocation>
</comment>
<protein>
    <recommendedName>
        <fullName evidence="3">histidine kinase</fullName>
        <ecNumber evidence="3">2.7.13.3</ecNumber>
    </recommendedName>
</protein>
<dbReference type="InterPro" id="IPR003661">
    <property type="entry name" value="HisK_dim/P_dom"/>
</dbReference>
<dbReference type="InterPro" id="IPR005467">
    <property type="entry name" value="His_kinase_dom"/>
</dbReference>
<dbReference type="InterPro" id="IPR025201">
    <property type="entry name" value="KdpD_TM"/>
</dbReference>
<dbReference type="InterPro" id="IPR003852">
    <property type="entry name" value="Sig_transdc_His_kinase_KdpD_N"/>
</dbReference>
<dbReference type="PANTHER" id="PTHR45569">
    <property type="entry name" value="SENSOR PROTEIN KDPD"/>
    <property type="match status" value="1"/>
</dbReference>
<dbReference type="Gene3D" id="1.20.120.620">
    <property type="entry name" value="Backbone structure of the membrane domain of e. Coli histidine kinase receptor kdpd"/>
    <property type="match status" value="1"/>
</dbReference>
<evidence type="ECO:0000256" key="8">
    <source>
        <dbReference type="ARBA" id="ARBA00022777"/>
    </source>
</evidence>
<keyword evidence="7" id="KW-0547">Nucleotide-binding</keyword>
<dbReference type="Pfam" id="PF02702">
    <property type="entry name" value="KdpD"/>
    <property type="match status" value="1"/>
</dbReference>
<accession>A0ABQ6PEV2</accession>
<dbReference type="SUPFAM" id="SSF52540">
    <property type="entry name" value="P-loop containing nucleoside triphosphate hydrolases"/>
    <property type="match status" value="1"/>
</dbReference>
<dbReference type="EMBL" id="BTHG01000002">
    <property type="protein sequence ID" value="GMN89036.1"/>
    <property type="molecule type" value="Genomic_DNA"/>
</dbReference>
<dbReference type="SMART" id="SM00387">
    <property type="entry name" value="HATPase_c"/>
    <property type="match status" value="1"/>
</dbReference>
<dbReference type="SUPFAM" id="SSF52402">
    <property type="entry name" value="Adenine nucleotide alpha hydrolases-like"/>
    <property type="match status" value="1"/>
</dbReference>
<dbReference type="SUPFAM" id="SSF47384">
    <property type="entry name" value="Homodimeric domain of signal transducing histidine kinase"/>
    <property type="match status" value="1"/>
</dbReference>
<evidence type="ECO:0000256" key="6">
    <source>
        <dbReference type="ARBA" id="ARBA00022692"/>
    </source>
</evidence>
<keyword evidence="11" id="KW-0902">Two-component regulatory system</keyword>
<evidence type="ECO:0000256" key="11">
    <source>
        <dbReference type="ARBA" id="ARBA00023012"/>
    </source>
</evidence>
<evidence type="ECO:0000256" key="7">
    <source>
        <dbReference type="ARBA" id="ARBA00022741"/>
    </source>
</evidence>
<evidence type="ECO:0000313" key="16">
    <source>
        <dbReference type="Proteomes" id="UP001628164"/>
    </source>
</evidence>
<dbReference type="InterPro" id="IPR029016">
    <property type="entry name" value="GAF-like_dom_sf"/>
</dbReference>
<dbReference type="Gene3D" id="3.40.50.300">
    <property type="entry name" value="P-loop containing nucleotide triphosphate hydrolases"/>
    <property type="match status" value="1"/>
</dbReference>
<dbReference type="Gene3D" id="3.30.565.10">
    <property type="entry name" value="Histidine kinase-like ATPase, C-terminal domain"/>
    <property type="match status" value="1"/>
</dbReference>
<evidence type="ECO:0000256" key="3">
    <source>
        <dbReference type="ARBA" id="ARBA00012438"/>
    </source>
</evidence>
<dbReference type="Pfam" id="PF00512">
    <property type="entry name" value="HisKA"/>
    <property type="match status" value="1"/>
</dbReference>
<gene>
    <name evidence="15" type="ORF">fsci_05220</name>
</gene>
<evidence type="ECO:0000256" key="13">
    <source>
        <dbReference type="SAM" id="Phobius"/>
    </source>
</evidence>
<dbReference type="InterPro" id="IPR036097">
    <property type="entry name" value="HisK_dim/P_sf"/>
</dbReference>
<dbReference type="SMART" id="SM00388">
    <property type="entry name" value="HisKA"/>
    <property type="match status" value="1"/>
</dbReference>
<dbReference type="PRINTS" id="PR00344">
    <property type="entry name" value="BCTRLSENSOR"/>
</dbReference>
<evidence type="ECO:0000256" key="2">
    <source>
        <dbReference type="ARBA" id="ARBA00004141"/>
    </source>
</evidence>
<keyword evidence="16" id="KW-1185">Reference proteome</keyword>
<evidence type="ECO:0000256" key="1">
    <source>
        <dbReference type="ARBA" id="ARBA00000085"/>
    </source>
</evidence>
<dbReference type="InterPro" id="IPR052023">
    <property type="entry name" value="Histidine_kinase_KdpD"/>
</dbReference>
<keyword evidence="5" id="KW-0808">Transferase</keyword>
<dbReference type="Proteomes" id="UP001628164">
    <property type="component" value="Unassembled WGS sequence"/>
</dbReference>
<dbReference type="SUPFAM" id="SSF55874">
    <property type="entry name" value="ATPase domain of HSP90 chaperone/DNA topoisomerase II/histidine kinase"/>
    <property type="match status" value="1"/>
</dbReference>
<dbReference type="InterPro" id="IPR027417">
    <property type="entry name" value="P-loop_NTPase"/>
</dbReference>
<dbReference type="InterPro" id="IPR036890">
    <property type="entry name" value="HATPase_C_sf"/>
</dbReference>
<keyword evidence="12 13" id="KW-0472">Membrane</keyword>
<organism evidence="15 16">
    <name type="scientific">Francisella sciaenopsi</name>
    <dbReference type="NCBI Taxonomy" id="3055034"/>
    <lineage>
        <taxon>Bacteria</taxon>
        <taxon>Pseudomonadati</taxon>
        <taxon>Pseudomonadota</taxon>
        <taxon>Gammaproteobacteria</taxon>
        <taxon>Thiotrichales</taxon>
        <taxon>Francisellaceae</taxon>
        <taxon>Francisella</taxon>
    </lineage>
</organism>
<dbReference type="Pfam" id="PF02518">
    <property type="entry name" value="HATPase_c"/>
    <property type="match status" value="1"/>
</dbReference>
<name>A0ABQ6PEV2_9GAMM</name>
<dbReference type="Gene3D" id="3.30.450.40">
    <property type="match status" value="1"/>
</dbReference>
<feature type="domain" description="Histidine kinase" evidence="14">
    <location>
        <begin position="685"/>
        <end position="904"/>
    </location>
</feature>
<keyword evidence="8" id="KW-0418">Kinase</keyword>
<dbReference type="InterPro" id="IPR004358">
    <property type="entry name" value="Sig_transdc_His_kin-like_C"/>
</dbReference>
<keyword evidence="10 13" id="KW-1133">Transmembrane helix</keyword>
<feature type="transmembrane region" description="Helical" evidence="13">
    <location>
        <begin position="481"/>
        <end position="509"/>
    </location>
</feature>
<dbReference type="InterPro" id="IPR038318">
    <property type="entry name" value="KdpD_sf"/>
</dbReference>
<evidence type="ECO:0000256" key="12">
    <source>
        <dbReference type="ARBA" id="ARBA00023136"/>
    </source>
</evidence>
<evidence type="ECO:0000256" key="4">
    <source>
        <dbReference type="ARBA" id="ARBA00022553"/>
    </source>
</evidence>
<keyword evidence="4" id="KW-0597">Phosphoprotein</keyword>
<dbReference type="Gene3D" id="1.10.287.130">
    <property type="match status" value="1"/>
</dbReference>
<feature type="transmembrane region" description="Helical" evidence="13">
    <location>
        <begin position="427"/>
        <end position="449"/>
    </location>
</feature>
<keyword evidence="6 13" id="KW-0812">Transmembrane</keyword>
<dbReference type="EC" id="2.7.13.3" evidence="3"/>
<comment type="catalytic activity">
    <reaction evidence="1">
        <text>ATP + protein L-histidine = ADP + protein N-phospho-L-histidine.</text>
        <dbReference type="EC" id="2.7.13.3"/>
    </reaction>
</comment>
<dbReference type="PANTHER" id="PTHR45569:SF1">
    <property type="entry name" value="SENSOR PROTEIN KDPD"/>
    <property type="match status" value="1"/>
</dbReference>
<evidence type="ECO:0000256" key="9">
    <source>
        <dbReference type="ARBA" id="ARBA00022840"/>
    </source>
</evidence>
<keyword evidence="9 15" id="KW-0067">ATP-binding</keyword>
<proteinExistence type="predicted"/>